<keyword evidence="3" id="KW-1185">Reference proteome</keyword>
<feature type="transmembrane region" description="Helical" evidence="1">
    <location>
        <begin position="86"/>
        <end position="107"/>
    </location>
</feature>
<keyword evidence="1" id="KW-0812">Transmembrane</keyword>
<evidence type="ECO:0000313" key="3">
    <source>
        <dbReference type="Proteomes" id="UP000778757"/>
    </source>
</evidence>
<accession>A0ABX1I2X7</accession>
<feature type="transmembrane region" description="Helical" evidence="1">
    <location>
        <begin position="16"/>
        <end position="49"/>
    </location>
</feature>
<keyword evidence="1" id="KW-1133">Transmembrane helix</keyword>
<organism evidence="2 3">
    <name type="scientific">Vibrio chemaguriensis</name>
    <dbReference type="NCBI Taxonomy" id="2527672"/>
    <lineage>
        <taxon>Bacteria</taxon>
        <taxon>Pseudomonadati</taxon>
        <taxon>Pseudomonadota</taxon>
        <taxon>Gammaproteobacteria</taxon>
        <taxon>Vibrionales</taxon>
        <taxon>Vibrionaceae</taxon>
        <taxon>Vibrio</taxon>
    </lineage>
</organism>
<name>A0ABX1I2X7_9VIBR</name>
<evidence type="ECO:0000313" key="2">
    <source>
        <dbReference type="EMBL" id="NKJ70678.1"/>
    </source>
</evidence>
<dbReference type="RefSeq" id="WP_193448549.1">
    <property type="nucleotide sequence ID" value="NZ_SHOE01000053.1"/>
</dbReference>
<feature type="transmembrane region" description="Helical" evidence="1">
    <location>
        <begin position="114"/>
        <end position="131"/>
    </location>
</feature>
<sequence length="201" mass="22616">MAVNDFFSYEIISDSLFAVNLFIMTMIAGLMITTVAVFGSLVLLMSNYVGNKRNKTPFSSYWFLAVINFMMAFIVFYPVVSSEDKSFPIFVLLICMYLALHYSVFLFGKFKLKVLSLFFLFVLAIGVTFTAQDLSARVFANGLKAFQVGGSVKMKLYDEVEPKGEEVEVLLITPKAVYYKKDGATGLVPFDKVKKLIEVKN</sequence>
<comment type="caution">
    <text evidence="2">The sequence shown here is derived from an EMBL/GenBank/DDBJ whole genome shotgun (WGS) entry which is preliminary data.</text>
</comment>
<proteinExistence type="predicted"/>
<dbReference type="Proteomes" id="UP000778757">
    <property type="component" value="Unassembled WGS sequence"/>
</dbReference>
<dbReference type="EMBL" id="SHOE01000053">
    <property type="protein sequence ID" value="NKJ70678.1"/>
    <property type="molecule type" value="Genomic_DNA"/>
</dbReference>
<reference evidence="2 3" key="1">
    <citation type="journal article" date="2019" name="Curr. Microbiol.">
        <title>Vibrio chemaguriensis sp. nov., from Sundarbans, Bay of Bengal.</title>
        <authorList>
            <person name="Ghosh A."/>
            <person name="Bhadury P."/>
        </authorList>
    </citation>
    <scope>NUCLEOTIDE SEQUENCE [LARGE SCALE GENOMIC DNA]</scope>
    <source>
        <strain evidence="2 3">Iso1</strain>
    </source>
</reference>
<gene>
    <name evidence="2" type="ORF">EX191_23525</name>
</gene>
<keyword evidence="1" id="KW-0472">Membrane</keyword>
<protein>
    <submittedName>
        <fullName evidence="2">Uncharacterized protein</fullName>
    </submittedName>
</protein>
<evidence type="ECO:0000256" key="1">
    <source>
        <dbReference type="SAM" id="Phobius"/>
    </source>
</evidence>
<feature type="transmembrane region" description="Helical" evidence="1">
    <location>
        <begin position="61"/>
        <end position="80"/>
    </location>
</feature>